<keyword evidence="3" id="KW-0560">Oxidoreductase</keyword>
<keyword evidence="2" id="KW-0963">Cytoplasm</keyword>
<dbReference type="PANTHER" id="PTHR10836:SF76">
    <property type="entry name" value="GLYCERALDEHYDE-3-PHOSPHATE DEHYDROGENASE-RELATED"/>
    <property type="match status" value="1"/>
</dbReference>
<dbReference type="GeneID" id="77812329"/>
<reference evidence="5" key="1">
    <citation type="submission" date="2022-10" db="EMBL/GenBank/DDBJ databases">
        <title>Puccinia triticina Genome sequencing and assembly.</title>
        <authorList>
            <person name="Li C."/>
        </authorList>
    </citation>
    <scope>NUCLEOTIDE SEQUENCE</scope>
    <source>
        <strain evidence="5">Pt15</strain>
    </source>
</reference>
<dbReference type="Gene3D" id="3.30.360.10">
    <property type="entry name" value="Dihydrodipicolinate Reductase, domain 2"/>
    <property type="match status" value="2"/>
</dbReference>
<keyword evidence="6" id="KW-1185">Reference proteome</keyword>
<protein>
    <recommendedName>
        <fullName evidence="4">Glyceraldehyde 3-phosphate dehydrogenase catalytic domain-containing protein</fullName>
    </recommendedName>
</protein>
<dbReference type="EMBL" id="CP110427">
    <property type="protein sequence ID" value="WAQ87061.1"/>
    <property type="molecule type" value="Genomic_DNA"/>
</dbReference>
<evidence type="ECO:0000313" key="6">
    <source>
        <dbReference type="Proteomes" id="UP001164743"/>
    </source>
</evidence>
<comment type="similarity">
    <text evidence="1">Belongs to the glyceraldehyde-3-phosphate dehydrogenase family.</text>
</comment>
<evidence type="ECO:0000256" key="1">
    <source>
        <dbReference type="ARBA" id="ARBA00007406"/>
    </source>
</evidence>
<dbReference type="SUPFAM" id="SSF55347">
    <property type="entry name" value="Glyceraldehyde-3-phosphate dehydrogenase-like, C-terminal domain"/>
    <property type="match status" value="1"/>
</dbReference>
<evidence type="ECO:0000259" key="4">
    <source>
        <dbReference type="Pfam" id="PF02800"/>
    </source>
</evidence>
<dbReference type="PANTHER" id="PTHR10836">
    <property type="entry name" value="GLYCERALDEHYDE 3-PHOSPHATE DEHYDROGENASE"/>
    <property type="match status" value="1"/>
</dbReference>
<feature type="domain" description="Glyceraldehyde 3-phosphate dehydrogenase catalytic" evidence="4">
    <location>
        <begin position="50"/>
        <end position="97"/>
    </location>
</feature>
<sequence length="158" mass="17664">MQMAAIPLLEFNRVKKDKLALQKHFRMKRDCVLEQLEQMGLKDKIPPKWITATQKTVNGPLGKDWRGGCGASATIIPSSTRAAKAVGKVIPDLNGKVLLDQQLISWPFVSNSHSSIFDAKAGISLNPNFVKLVSWYDNKWGYSCRVFDLICEMAKQDA</sequence>
<gene>
    <name evidence="5" type="ORF">PtA15_7A790</name>
</gene>
<organism evidence="5 6">
    <name type="scientific">Puccinia triticina</name>
    <dbReference type="NCBI Taxonomy" id="208348"/>
    <lineage>
        <taxon>Eukaryota</taxon>
        <taxon>Fungi</taxon>
        <taxon>Dikarya</taxon>
        <taxon>Basidiomycota</taxon>
        <taxon>Pucciniomycotina</taxon>
        <taxon>Pucciniomycetes</taxon>
        <taxon>Pucciniales</taxon>
        <taxon>Pucciniaceae</taxon>
        <taxon>Puccinia</taxon>
    </lineage>
</organism>
<name>A0ABY7CP94_9BASI</name>
<dbReference type="InterPro" id="IPR020831">
    <property type="entry name" value="GlycerAld/Erythrose_P_DH"/>
</dbReference>
<proteinExistence type="inferred from homology"/>
<evidence type="ECO:0000256" key="3">
    <source>
        <dbReference type="ARBA" id="ARBA00023002"/>
    </source>
</evidence>
<dbReference type="Proteomes" id="UP001164743">
    <property type="component" value="Chromosome 7A"/>
</dbReference>
<evidence type="ECO:0000313" key="5">
    <source>
        <dbReference type="EMBL" id="WAQ87061.1"/>
    </source>
</evidence>
<dbReference type="InterPro" id="IPR020829">
    <property type="entry name" value="GlycerAld_3-P_DH_cat"/>
</dbReference>
<evidence type="ECO:0000256" key="2">
    <source>
        <dbReference type="ARBA" id="ARBA00022490"/>
    </source>
</evidence>
<dbReference type="Pfam" id="PF02800">
    <property type="entry name" value="Gp_dh_C"/>
    <property type="match status" value="1"/>
</dbReference>
<dbReference type="RefSeq" id="XP_053022616.1">
    <property type="nucleotide sequence ID" value="XM_053171434.1"/>
</dbReference>
<accession>A0ABY7CP94</accession>